<sequence>MCSTATRGSRRNTLEWRSEDDVAFIQKMEQPMSTTLVAPRPGLYYIYCQVGFVGTDTHLLLLSQVLTWDEATNQNVSLILGTESVSAPPWRASLTLGGLVHLQGEQRLYVHVSHPQFVDYSEGKTFFGVIKIS</sequence>
<dbReference type="SUPFAM" id="SSF49842">
    <property type="entry name" value="TNF-like"/>
    <property type="match status" value="1"/>
</dbReference>
<dbReference type="EMBL" id="WNYA01077240">
    <property type="protein sequence ID" value="KAG8535139.1"/>
    <property type="molecule type" value="Genomic_DNA"/>
</dbReference>
<keyword evidence="4" id="KW-0472">Membrane</keyword>
<reference evidence="7" key="1">
    <citation type="thesis" date="2020" institute="ProQuest LLC" country="789 East Eisenhower Parkway, Ann Arbor, MI, USA">
        <title>Comparative Genomics and Chromosome Evolution.</title>
        <authorList>
            <person name="Mudd A.B."/>
        </authorList>
    </citation>
    <scope>NUCLEOTIDE SEQUENCE</scope>
    <source>
        <strain evidence="7">237g6f4</strain>
        <tissue evidence="7">Blood</tissue>
    </source>
</reference>
<dbReference type="Proteomes" id="UP000824782">
    <property type="component" value="Unassembled WGS sequence"/>
</dbReference>
<dbReference type="InterPro" id="IPR002961">
    <property type="entry name" value="TNF_C"/>
</dbReference>
<dbReference type="CDD" id="cd00184">
    <property type="entry name" value="TNF"/>
    <property type="match status" value="1"/>
</dbReference>
<dbReference type="PROSITE" id="PS50049">
    <property type="entry name" value="THD_2"/>
    <property type="match status" value="1"/>
</dbReference>
<dbReference type="InterPro" id="IPR006052">
    <property type="entry name" value="TNF_dom"/>
</dbReference>
<comment type="similarity">
    <text evidence="2">Belongs to the tumor necrosis factor family.</text>
</comment>
<evidence type="ECO:0000256" key="5">
    <source>
        <dbReference type="ARBA" id="ARBA00023180"/>
    </source>
</evidence>
<organism evidence="7 8">
    <name type="scientific">Engystomops pustulosus</name>
    <name type="common">Tungara frog</name>
    <name type="synonym">Physalaemus pustulosus</name>
    <dbReference type="NCBI Taxonomy" id="76066"/>
    <lineage>
        <taxon>Eukaryota</taxon>
        <taxon>Metazoa</taxon>
        <taxon>Chordata</taxon>
        <taxon>Craniata</taxon>
        <taxon>Vertebrata</taxon>
        <taxon>Euteleostomi</taxon>
        <taxon>Amphibia</taxon>
        <taxon>Batrachia</taxon>
        <taxon>Anura</taxon>
        <taxon>Neobatrachia</taxon>
        <taxon>Hyloidea</taxon>
        <taxon>Leptodactylidae</taxon>
        <taxon>Leiuperinae</taxon>
        <taxon>Engystomops</taxon>
    </lineage>
</organism>
<evidence type="ECO:0000313" key="8">
    <source>
        <dbReference type="Proteomes" id="UP000824782"/>
    </source>
</evidence>
<dbReference type="Pfam" id="PF00229">
    <property type="entry name" value="TNF"/>
    <property type="match status" value="1"/>
</dbReference>
<dbReference type="GO" id="GO:0016020">
    <property type="term" value="C:membrane"/>
    <property type="evidence" value="ECO:0007669"/>
    <property type="project" value="UniProtKB-SubCell"/>
</dbReference>
<comment type="subcellular location">
    <subcellularLocation>
        <location evidence="1">Membrane</location>
        <topology evidence="1">Single-pass type II membrane protein</topology>
    </subcellularLocation>
</comment>
<comment type="caution">
    <text evidence="7">The sequence shown here is derived from an EMBL/GenBank/DDBJ whole genome shotgun (WGS) entry which is preliminary data.</text>
</comment>
<dbReference type="GO" id="GO:0006955">
    <property type="term" value="P:immune response"/>
    <property type="evidence" value="ECO:0007669"/>
    <property type="project" value="InterPro"/>
</dbReference>
<dbReference type="GO" id="GO:0005125">
    <property type="term" value="F:cytokine activity"/>
    <property type="evidence" value="ECO:0007669"/>
    <property type="project" value="UniProtKB-KW"/>
</dbReference>
<dbReference type="GO" id="GO:0005164">
    <property type="term" value="F:tumor necrosis factor receptor binding"/>
    <property type="evidence" value="ECO:0007669"/>
    <property type="project" value="InterPro"/>
</dbReference>
<dbReference type="PANTHER" id="PTHR11471:SF29">
    <property type="entry name" value="LYMPHOTOXIN-BETA"/>
    <property type="match status" value="1"/>
</dbReference>
<keyword evidence="5" id="KW-0325">Glycoprotein</keyword>
<dbReference type="SMART" id="SM00207">
    <property type="entry name" value="TNF"/>
    <property type="match status" value="1"/>
</dbReference>
<gene>
    <name evidence="7" type="ORF">GDO81_029333</name>
</gene>
<dbReference type="PANTHER" id="PTHR11471">
    <property type="entry name" value="TUMOR NECROSIS FACTOR FAMILY MEMBER"/>
    <property type="match status" value="1"/>
</dbReference>
<evidence type="ECO:0000256" key="3">
    <source>
        <dbReference type="ARBA" id="ARBA00022514"/>
    </source>
</evidence>
<dbReference type="InterPro" id="IPR008983">
    <property type="entry name" value="Tumour_necrosis_fac-like_dom"/>
</dbReference>
<keyword evidence="3" id="KW-0202">Cytokine</keyword>
<dbReference type="Gene3D" id="2.60.120.40">
    <property type="match status" value="1"/>
</dbReference>
<protein>
    <recommendedName>
        <fullName evidence="6">THD domain-containing protein</fullName>
    </recommendedName>
</protein>
<accession>A0AAV6YIQ8</accession>
<dbReference type="GO" id="GO:0005615">
    <property type="term" value="C:extracellular space"/>
    <property type="evidence" value="ECO:0007669"/>
    <property type="project" value="UniProtKB-KW"/>
</dbReference>
<evidence type="ECO:0000313" key="7">
    <source>
        <dbReference type="EMBL" id="KAG8535139.1"/>
    </source>
</evidence>
<dbReference type="PRINTS" id="PR01237">
    <property type="entry name" value="TNFC"/>
</dbReference>
<evidence type="ECO:0000256" key="2">
    <source>
        <dbReference type="ARBA" id="ARBA00008670"/>
    </source>
</evidence>
<dbReference type="AlphaFoldDB" id="A0AAV6YIQ8"/>
<proteinExistence type="inferred from homology"/>
<evidence type="ECO:0000259" key="6">
    <source>
        <dbReference type="PROSITE" id="PS50049"/>
    </source>
</evidence>
<name>A0AAV6YIQ8_ENGPU</name>
<evidence type="ECO:0000256" key="4">
    <source>
        <dbReference type="ARBA" id="ARBA00023136"/>
    </source>
</evidence>
<feature type="domain" description="THD" evidence="6">
    <location>
        <begin position="1"/>
        <end position="132"/>
    </location>
</feature>
<keyword evidence="8" id="KW-1185">Reference proteome</keyword>
<evidence type="ECO:0000256" key="1">
    <source>
        <dbReference type="ARBA" id="ARBA00004606"/>
    </source>
</evidence>